<dbReference type="PANTHER" id="PTHR43415:SF3">
    <property type="entry name" value="GNAT-FAMILY ACETYLTRANSFERASE"/>
    <property type="match status" value="1"/>
</dbReference>
<feature type="domain" description="N-acetyltransferase" evidence="1">
    <location>
        <begin position="1"/>
        <end position="166"/>
    </location>
</feature>
<dbReference type="Gene3D" id="3.40.630.30">
    <property type="match status" value="1"/>
</dbReference>
<reference evidence="2 3" key="1">
    <citation type="submission" date="2018-03" db="EMBL/GenBank/DDBJ databases">
        <title>Genomic Encyclopedia of Archaeal and Bacterial Type Strains, Phase II (KMG-II): from individual species to whole genera.</title>
        <authorList>
            <person name="Goeker M."/>
        </authorList>
    </citation>
    <scope>NUCLEOTIDE SEQUENCE [LARGE SCALE GENOMIC DNA]</scope>
    <source>
        <strain evidence="2 3">RHA1</strain>
    </source>
</reference>
<dbReference type="InterPro" id="IPR016181">
    <property type="entry name" value="Acyl_CoA_acyltransferase"/>
</dbReference>
<keyword evidence="3" id="KW-1185">Reference proteome</keyword>
<dbReference type="PANTHER" id="PTHR43415">
    <property type="entry name" value="SPERMIDINE N(1)-ACETYLTRANSFERASE"/>
    <property type="match status" value="1"/>
</dbReference>
<evidence type="ECO:0000313" key="3">
    <source>
        <dbReference type="Proteomes" id="UP000238836"/>
    </source>
</evidence>
<sequence length="166" mass="19230">MHIRPVNHTDADMLFTFFEQLDRETNFLLFEPGERIPSRQQQEIRLQQILEGDSERMWVVTDEQLISGYLGLRRGNVRRNRHAAIIAMGLLQSCCGQGWGAKLLQHAESWARGHQIHRLGLTVMTHNERALRLYQKQGFVIEGLQKDSLLVNGTYVDEYLMAKILT</sequence>
<dbReference type="InterPro" id="IPR000182">
    <property type="entry name" value="GNAT_dom"/>
</dbReference>
<name>A0ABX5ESD2_9BACL</name>
<dbReference type="EMBL" id="PVTZ01000004">
    <property type="protein sequence ID" value="PRZ15392.1"/>
    <property type="molecule type" value="Genomic_DNA"/>
</dbReference>
<gene>
    <name evidence="2" type="ORF">CLV36_104115</name>
</gene>
<proteinExistence type="predicted"/>
<accession>A0ABX5ESD2</accession>
<evidence type="ECO:0000259" key="1">
    <source>
        <dbReference type="PROSITE" id="PS51186"/>
    </source>
</evidence>
<dbReference type="PROSITE" id="PS51186">
    <property type="entry name" value="GNAT"/>
    <property type="match status" value="1"/>
</dbReference>
<comment type="caution">
    <text evidence="2">The sequence shown here is derived from an EMBL/GenBank/DDBJ whole genome shotgun (WGS) entry which is preliminary data.</text>
</comment>
<dbReference type="Proteomes" id="UP000238836">
    <property type="component" value="Unassembled WGS sequence"/>
</dbReference>
<dbReference type="RefSeq" id="WP_106342112.1">
    <property type="nucleotide sequence ID" value="NZ_PVTZ01000004.1"/>
</dbReference>
<dbReference type="SUPFAM" id="SSF55729">
    <property type="entry name" value="Acyl-CoA N-acyltransferases (Nat)"/>
    <property type="match status" value="1"/>
</dbReference>
<dbReference type="Pfam" id="PF00583">
    <property type="entry name" value="Acetyltransf_1"/>
    <property type="match status" value="1"/>
</dbReference>
<organism evidence="2 3">
    <name type="scientific">Laceyella sediminis</name>
    <dbReference type="NCBI Taxonomy" id="573074"/>
    <lineage>
        <taxon>Bacteria</taxon>
        <taxon>Bacillati</taxon>
        <taxon>Bacillota</taxon>
        <taxon>Bacilli</taxon>
        <taxon>Bacillales</taxon>
        <taxon>Thermoactinomycetaceae</taxon>
        <taxon>Laceyella</taxon>
    </lineage>
</organism>
<protein>
    <submittedName>
        <fullName evidence="2">RimJ/RimL family protein N-acetyltransferase</fullName>
    </submittedName>
</protein>
<evidence type="ECO:0000313" key="2">
    <source>
        <dbReference type="EMBL" id="PRZ15392.1"/>
    </source>
</evidence>
<dbReference type="CDD" id="cd04301">
    <property type="entry name" value="NAT_SF"/>
    <property type="match status" value="1"/>
</dbReference>